<dbReference type="AlphaFoldDB" id="A0ABC8JVS3"/>
<keyword evidence="3" id="KW-1185">Reference proteome</keyword>
<gene>
    <name evidence="2" type="ORF">ERUC_LOCUS13778</name>
</gene>
<comment type="caution">
    <text evidence="2">The sequence shown here is derived from an EMBL/GenBank/DDBJ whole genome shotgun (WGS) entry which is preliminary data.</text>
</comment>
<evidence type="ECO:0000313" key="3">
    <source>
        <dbReference type="Proteomes" id="UP001642260"/>
    </source>
</evidence>
<accession>A0ABC8JVS3</accession>
<name>A0ABC8JVS3_ERUVS</name>
<dbReference type="Proteomes" id="UP001642260">
    <property type="component" value="Unassembled WGS sequence"/>
</dbReference>
<sequence>MAPPPLPSSPSSSLSSSSMPHNSSSPSHSLSSFHQPQILLSLLSNSPSASSASSRIQTSTAALVSLCALRVSSPPLASTASDPWLSSLLDWSDCEQDLEGS</sequence>
<evidence type="ECO:0000256" key="1">
    <source>
        <dbReference type="SAM" id="MobiDB-lite"/>
    </source>
</evidence>
<feature type="region of interest" description="Disordered" evidence="1">
    <location>
        <begin position="1"/>
        <end position="32"/>
    </location>
</feature>
<feature type="compositionally biased region" description="Low complexity" evidence="1">
    <location>
        <begin position="9"/>
        <end position="32"/>
    </location>
</feature>
<dbReference type="EMBL" id="CAKOAT010129932">
    <property type="protein sequence ID" value="CAH8336300.1"/>
    <property type="molecule type" value="Genomic_DNA"/>
</dbReference>
<organism evidence="2 3">
    <name type="scientific">Eruca vesicaria subsp. sativa</name>
    <name type="common">Garden rocket</name>
    <name type="synonym">Eruca sativa</name>
    <dbReference type="NCBI Taxonomy" id="29727"/>
    <lineage>
        <taxon>Eukaryota</taxon>
        <taxon>Viridiplantae</taxon>
        <taxon>Streptophyta</taxon>
        <taxon>Embryophyta</taxon>
        <taxon>Tracheophyta</taxon>
        <taxon>Spermatophyta</taxon>
        <taxon>Magnoliopsida</taxon>
        <taxon>eudicotyledons</taxon>
        <taxon>Gunneridae</taxon>
        <taxon>Pentapetalae</taxon>
        <taxon>rosids</taxon>
        <taxon>malvids</taxon>
        <taxon>Brassicales</taxon>
        <taxon>Brassicaceae</taxon>
        <taxon>Brassiceae</taxon>
        <taxon>Eruca</taxon>
    </lineage>
</organism>
<evidence type="ECO:0000313" key="2">
    <source>
        <dbReference type="EMBL" id="CAH8336300.1"/>
    </source>
</evidence>
<protein>
    <submittedName>
        <fullName evidence="2">Uncharacterized protein</fullName>
    </submittedName>
</protein>
<proteinExistence type="predicted"/>
<reference evidence="2 3" key="1">
    <citation type="submission" date="2022-03" db="EMBL/GenBank/DDBJ databases">
        <authorList>
            <person name="Macdonald S."/>
            <person name="Ahmed S."/>
            <person name="Newling K."/>
        </authorList>
    </citation>
    <scope>NUCLEOTIDE SEQUENCE [LARGE SCALE GENOMIC DNA]</scope>
</reference>